<keyword evidence="3" id="KW-1185">Reference proteome</keyword>
<protein>
    <submittedName>
        <fullName evidence="2">Uncharacterized protein</fullName>
    </submittedName>
</protein>
<dbReference type="EMBL" id="CP045120">
    <property type="protein sequence ID" value="QIN85438.1"/>
    <property type="molecule type" value="Genomic_DNA"/>
</dbReference>
<reference evidence="2 3" key="1">
    <citation type="submission" date="2019-10" db="EMBL/GenBank/DDBJ databases">
        <title>Rubrobacter sp nov SCSIO 52090 isolated from a deep-sea sediment in the South China Sea.</title>
        <authorList>
            <person name="Chen R.W."/>
        </authorList>
    </citation>
    <scope>NUCLEOTIDE SEQUENCE [LARGE SCALE GENOMIC DNA]</scope>
    <source>
        <strain evidence="2 3">SCSIO 52909</strain>
        <plasmid evidence="2 3">unnamed1</plasmid>
    </source>
</reference>
<geneLocation type="plasmid" evidence="2 3">
    <name>unnamed1</name>
</geneLocation>
<keyword evidence="1" id="KW-1133">Transmembrane helix</keyword>
<accession>A0A6G8QG57</accession>
<name>A0A6G8QG57_9ACTN</name>
<organism evidence="2 3">
    <name type="scientific">Rubrobacter tropicus</name>
    <dbReference type="NCBI Taxonomy" id="2653851"/>
    <lineage>
        <taxon>Bacteria</taxon>
        <taxon>Bacillati</taxon>
        <taxon>Actinomycetota</taxon>
        <taxon>Rubrobacteria</taxon>
        <taxon>Rubrobacterales</taxon>
        <taxon>Rubrobacteraceae</taxon>
        <taxon>Rubrobacter</taxon>
    </lineage>
</organism>
<dbReference type="KEGG" id="rub:GBA63_22315"/>
<evidence type="ECO:0000313" key="2">
    <source>
        <dbReference type="EMBL" id="QIN85438.1"/>
    </source>
</evidence>
<evidence type="ECO:0000313" key="3">
    <source>
        <dbReference type="Proteomes" id="UP000501452"/>
    </source>
</evidence>
<proteinExistence type="predicted"/>
<dbReference type="Proteomes" id="UP000501452">
    <property type="component" value="Plasmid unnamed1"/>
</dbReference>
<dbReference type="RefSeq" id="WP_166180743.1">
    <property type="nucleotide sequence ID" value="NZ_CP045120.1"/>
</dbReference>
<keyword evidence="1" id="KW-0812">Transmembrane</keyword>
<sequence>MMAVHTTEEETLIGLGMEIFIEHRTLALLAAGAGVAIALAYLAADYVVVPALRLRAARRLGPNAVKNLLDHELGRLTRLRNAAAVQEEQGHPGAAALRDEAELRNLVVRAMERAARGP</sequence>
<keyword evidence="2" id="KW-0614">Plasmid</keyword>
<gene>
    <name evidence="2" type="ORF">GBA63_22315</name>
</gene>
<evidence type="ECO:0000256" key="1">
    <source>
        <dbReference type="SAM" id="Phobius"/>
    </source>
</evidence>
<feature type="transmembrane region" description="Helical" evidence="1">
    <location>
        <begin position="26"/>
        <end position="49"/>
    </location>
</feature>
<keyword evidence="1" id="KW-0472">Membrane</keyword>
<dbReference type="AlphaFoldDB" id="A0A6G8QG57"/>